<keyword evidence="2" id="KW-0812">Transmembrane</keyword>
<protein>
    <recommendedName>
        <fullName evidence="5">SAM domain-containing protein</fullName>
    </recommendedName>
</protein>
<evidence type="ECO:0000256" key="2">
    <source>
        <dbReference type="SAM" id="Phobius"/>
    </source>
</evidence>
<keyword evidence="2" id="KW-1133">Transmembrane helix</keyword>
<feature type="compositionally biased region" description="Polar residues" evidence="1">
    <location>
        <begin position="293"/>
        <end position="302"/>
    </location>
</feature>
<evidence type="ECO:0000256" key="1">
    <source>
        <dbReference type="SAM" id="MobiDB-lite"/>
    </source>
</evidence>
<keyword evidence="4" id="KW-1185">Reference proteome</keyword>
<feature type="transmembrane region" description="Helical" evidence="2">
    <location>
        <begin position="231"/>
        <end position="255"/>
    </location>
</feature>
<accession>A0A1Y2CF62</accession>
<gene>
    <name evidence="3" type="ORF">BCR33DRAFT_716855</name>
</gene>
<keyword evidence="2" id="KW-0472">Membrane</keyword>
<dbReference type="Proteomes" id="UP000193642">
    <property type="component" value="Unassembled WGS sequence"/>
</dbReference>
<organism evidence="3 4">
    <name type="scientific">Rhizoclosmatium globosum</name>
    <dbReference type="NCBI Taxonomy" id="329046"/>
    <lineage>
        <taxon>Eukaryota</taxon>
        <taxon>Fungi</taxon>
        <taxon>Fungi incertae sedis</taxon>
        <taxon>Chytridiomycota</taxon>
        <taxon>Chytridiomycota incertae sedis</taxon>
        <taxon>Chytridiomycetes</taxon>
        <taxon>Chytridiales</taxon>
        <taxon>Chytriomycetaceae</taxon>
        <taxon>Rhizoclosmatium</taxon>
    </lineage>
</organism>
<evidence type="ECO:0000313" key="3">
    <source>
        <dbReference type="EMBL" id="ORY44945.1"/>
    </source>
</evidence>
<comment type="caution">
    <text evidence="3">The sequence shown here is derived from an EMBL/GenBank/DDBJ whole genome shotgun (WGS) entry which is preliminary data.</text>
</comment>
<dbReference type="AlphaFoldDB" id="A0A1Y2CF62"/>
<proteinExistence type="predicted"/>
<feature type="region of interest" description="Disordered" evidence="1">
    <location>
        <begin position="293"/>
        <end position="338"/>
    </location>
</feature>
<name>A0A1Y2CF62_9FUNG</name>
<evidence type="ECO:0008006" key="5">
    <source>
        <dbReference type="Google" id="ProtNLM"/>
    </source>
</evidence>
<dbReference type="EMBL" id="MCGO01000021">
    <property type="protein sequence ID" value="ORY44945.1"/>
    <property type="molecule type" value="Genomic_DNA"/>
</dbReference>
<sequence>MATHQLRRQRDFAAAPSIPGWQSAACSNVTIAPCVEGAFNVIRDGRFSDASVLALNSKDGPASVYQDLVLPAGFAGFELSFDLNFDPGCSTSSGLLKVRFVRLDKGDDIYNGAVKAVTGFDGGNTLAGPFSPKVIDLGSEVCGRVRVLFTSMTVGACGPLVAKVRLGTIGSQLEGVTCVSGSVVAAGTGNRLSATASSVVNGPVAGASVSNSVPNSDALPVTGSSGPKIPVGAVVGVFIAALIVVGGILAAFVWMRRRKERLARRETKLQGSDFLVNRDGILVTKTTTRVDSQSLTLPQHTTGLKDRNLSRPRLNHQLNQPSGSGRGSRRPLPCMPQTNSPALEFLTTDPSPTITPEEALLNEKLQLMERYQSETRCLPSDPATWDVDDTAEWVARIPRIGGILKEEIQDHQLTFMEIRAISQRSRADVQVELGLSLGEVLQLESAMEHVVWTQPVPQYH</sequence>
<evidence type="ECO:0000313" key="4">
    <source>
        <dbReference type="Proteomes" id="UP000193642"/>
    </source>
</evidence>
<reference evidence="3 4" key="1">
    <citation type="submission" date="2016-07" db="EMBL/GenBank/DDBJ databases">
        <title>Pervasive Adenine N6-methylation of Active Genes in Fungi.</title>
        <authorList>
            <consortium name="DOE Joint Genome Institute"/>
            <person name="Mondo S.J."/>
            <person name="Dannebaum R.O."/>
            <person name="Kuo R.C."/>
            <person name="Labutti K."/>
            <person name="Haridas S."/>
            <person name="Kuo A."/>
            <person name="Salamov A."/>
            <person name="Ahrendt S.R."/>
            <person name="Lipzen A."/>
            <person name="Sullivan W."/>
            <person name="Andreopoulos W.B."/>
            <person name="Clum A."/>
            <person name="Lindquist E."/>
            <person name="Daum C."/>
            <person name="Ramamoorthy G.K."/>
            <person name="Gryganskyi A."/>
            <person name="Culley D."/>
            <person name="Magnuson J.K."/>
            <person name="James T.Y."/>
            <person name="O'Malley M.A."/>
            <person name="Stajich J.E."/>
            <person name="Spatafora J.W."/>
            <person name="Visel A."/>
            <person name="Grigoriev I.V."/>
        </authorList>
    </citation>
    <scope>NUCLEOTIDE SEQUENCE [LARGE SCALE GENOMIC DNA]</scope>
    <source>
        <strain evidence="3 4">JEL800</strain>
    </source>
</reference>